<dbReference type="FunFam" id="3.40.50.300:FF:000483">
    <property type="entry name" value="Sensor histidine kinase KdpD"/>
    <property type="match status" value="1"/>
</dbReference>
<feature type="domain" description="Signal transduction histidine kinase osmosensitive K+ channel sensor N-terminal" evidence="5">
    <location>
        <begin position="43"/>
        <end position="251"/>
    </location>
</feature>
<keyword evidence="2 6" id="KW-0418">Kinase</keyword>
<comment type="caution">
    <text evidence="6">The sequence shown here is derived from an EMBL/GenBank/DDBJ whole genome shotgun (WGS) entry which is preliminary data.</text>
</comment>
<evidence type="ECO:0000256" key="3">
    <source>
        <dbReference type="ARBA" id="ARBA00023012"/>
    </source>
</evidence>
<evidence type="ECO:0000256" key="2">
    <source>
        <dbReference type="ARBA" id="ARBA00022777"/>
    </source>
</evidence>
<keyword evidence="3" id="KW-0902">Two-component regulatory system</keyword>
<dbReference type="Proteomes" id="UP000237684">
    <property type="component" value="Unassembled WGS sequence"/>
</dbReference>
<dbReference type="OrthoDB" id="9806130at2"/>
<proteinExistence type="predicted"/>
<dbReference type="InterPro" id="IPR003852">
    <property type="entry name" value="Sig_transdc_His_kinase_KdpD_N"/>
</dbReference>
<dbReference type="AlphaFoldDB" id="A0A2S8SPS1"/>
<feature type="domain" description="UspA" evidence="4">
    <location>
        <begin position="272"/>
        <end position="382"/>
    </location>
</feature>
<dbReference type="GO" id="GO:0000155">
    <property type="term" value="F:phosphorelay sensor kinase activity"/>
    <property type="evidence" value="ECO:0007669"/>
    <property type="project" value="InterPro"/>
</dbReference>
<dbReference type="RefSeq" id="WP_106381036.1">
    <property type="nucleotide sequence ID" value="NZ_NIGF01000021.1"/>
</dbReference>
<dbReference type="PANTHER" id="PTHR45569:SF1">
    <property type="entry name" value="SENSOR PROTEIN KDPD"/>
    <property type="match status" value="1"/>
</dbReference>
<dbReference type="GO" id="GO:0005886">
    <property type="term" value="C:plasma membrane"/>
    <property type="evidence" value="ECO:0007669"/>
    <property type="project" value="TreeGrafter"/>
</dbReference>
<evidence type="ECO:0000313" key="7">
    <source>
        <dbReference type="Proteomes" id="UP000237684"/>
    </source>
</evidence>
<evidence type="ECO:0000259" key="5">
    <source>
        <dbReference type="Pfam" id="PF02702"/>
    </source>
</evidence>
<evidence type="ECO:0000256" key="1">
    <source>
        <dbReference type="ARBA" id="ARBA00022679"/>
    </source>
</evidence>
<dbReference type="InterPro" id="IPR006016">
    <property type="entry name" value="UspA"/>
</dbReference>
<dbReference type="InterPro" id="IPR027417">
    <property type="entry name" value="P-loop_NTPase"/>
</dbReference>
<gene>
    <name evidence="6" type="ORF">B1R32_1219</name>
</gene>
<dbReference type="PANTHER" id="PTHR45569">
    <property type="entry name" value="SENSOR PROTEIN KDPD"/>
    <property type="match status" value="1"/>
</dbReference>
<dbReference type="Gene3D" id="3.40.50.620">
    <property type="entry name" value="HUPs"/>
    <property type="match status" value="1"/>
</dbReference>
<dbReference type="GO" id="GO:0005737">
    <property type="term" value="C:cytoplasm"/>
    <property type="evidence" value="ECO:0007669"/>
    <property type="project" value="UniProtKB-ARBA"/>
</dbReference>
<evidence type="ECO:0000313" key="6">
    <source>
        <dbReference type="EMBL" id="PQV62797.1"/>
    </source>
</evidence>
<dbReference type="InterPro" id="IPR052023">
    <property type="entry name" value="Histidine_kinase_KdpD"/>
</dbReference>
<dbReference type="Pfam" id="PF02702">
    <property type="entry name" value="KdpD"/>
    <property type="match status" value="1"/>
</dbReference>
<organism evidence="6 7">
    <name type="scientific">Abditibacterium utsteinense</name>
    <dbReference type="NCBI Taxonomy" id="1960156"/>
    <lineage>
        <taxon>Bacteria</taxon>
        <taxon>Pseudomonadati</taxon>
        <taxon>Abditibacteriota</taxon>
        <taxon>Abditibacteriia</taxon>
        <taxon>Abditibacteriales</taxon>
        <taxon>Abditibacteriaceae</taxon>
        <taxon>Abditibacterium</taxon>
    </lineage>
</organism>
<protein>
    <submittedName>
        <fullName evidence="6">Two-component system, OmpR family, sensor histidine kinase KdpD</fullName>
    </submittedName>
</protein>
<dbReference type="InterPro" id="IPR014729">
    <property type="entry name" value="Rossmann-like_a/b/a_fold"/>
</dbReference>
<dbReference type="Pfam" id="PF00582">
    <property type="entry name" value="Usp"/>
    <property type="match status" value="1"/>
</dbReference>
<evidence type="ECO:0000259" key="4">
    <source>
        <dbReference type="Pfam" id="PF00582"/>
    </source>
</evidence>
<dbReference type="EMBL" id="NIGF01000021">
    <property type="protein sequence ID" value="PQV62797.1"/>
    <property type="molecule type" value="Genomic_DNA"/>
</dbReference>
<dbReference type="Gene3D" id="3.40.50.300">
    <property type="entry name" value="P-loop containing nucleotide triphosphate hydrolases"/>
    <property type="match status" value="1"/>
</dbReference>
<accession>A0A2S8SPS1</accession>
<sequence>MPKSPEEWLQIANREAGIVLKAPETESDALDENAAPNAARGGRGRLKIYLGFAAGVGKSYRMLEEASRRRERGQDVVIGYIETHNRAGTVAQLGELEIVPRRHVEYRGVSFEEMDTEAIIARRPQICLVDELAHTNVPGSAREKRWQDVEALLDAGITVLSAFNVQHLESLNDAVWDITGVRVRETIPDRVLREAHEVTIVDITPRALVNRLRRGDIYKPEKIESALGNFFREGNLSALREIALREVAREVDDDVSSYRREKQIETHWNTGDRILVCLSPTESSLRLLRRGWRIAQRLQADLIAVYVADHVPTERERAILQHDFALAERLGIAVVTLQGDVAGEVIRYARENEVTQLVMGHSSRSTWQKLWKGDIIGRLTRELRTVDILIVTEPAQP</sequence>
<keyword evidence="1" id="KW-0808">Transferase</keyword>
<dbReference type="InParanoid" id="A0A2S8SPS1"/>
<dbReference type="SUPFAM" id="SSF52402">
    <property type="entry name" value="Adenine nucleotide alpha hydrolases-like"/>
    <property type="match status" value="1"/>
</dbReference>
<reference evidence="6 7" key="1">
    <citation type="journal article" date="2018" name="Syst. Appl. Microbiol.">
        <title>Abditibacterium utsteinense sp. nov., the first cultivated member of candidate phylum FBP, isolated from ice-free Antarctic soil samples.</title>
        <authorList>
            <person name="Tahon G."/>
            <person name="Tytgat B."/>
            <person name="Lebbe L."/>
            <person name="Carlier A."/>
            <person name="Willems A."/>
        </authorList>
    </citation>
    <scope>NUCLEOTIDE SEQUENCE [LARGE SCALE GENOMIC DNA]</scope>
    <source>
        <strain evidence="6 7">LMG 29911</strain>
    </source>
</reference>
<name>A0A2S8SPS1_9BACT</name>
<keyword evidence="7" id="KW-1185">Reference proteome</keyword>